<evidence type="ECO:0000256" key="2">
    <source>
        <dbReference type="RuleBase" id="RU003749"/>
    </source>
</evidence>
<dbReference type="GO" id="GO:0043856">
    <property type="term" value="F:anti-sigma factor antagonist activity"/>
    <property type="evidence" value="ECO:0007669"/>
    <property type="project" value="InterPro"/>
</dbReference>
<protein>
    <recommendedName>
        <fullName evidence="2">Anti-sigma factor antagonist</fullName>
    </recommendedName>
</protein>
<dbReference type="Proteomes" id="UP000305921">
    <property type="component" value="Unassembled WGS sequence"/>
</dbReference>
<dbReference type="InterPro" id="IPR036513">
    <property type="entry name" value="STAS_dom_sf"/>
</dbReference>
<dbReference type="EMBL" id="VAWE01000001">
    <property type="protein sequence ID" value="TLQ42294.1"/>
    <property type="molecule type" value="Genomic_DNA"/>
</dbReference>
<evidence type="ECO:0000313" key="5">
    <source>
        <dbReference type="Proteomes" id="UP000305921"/>
    </source>
</evidence>
<accession>A0A5R9E1R7</accession>
<comment type="caution">
    <text evidence="4">The sequence shown here is derived from an EMBL/GenBank/DDBJ whole genome shotgun (WGS) entry which is preliminary data.</text>
</comment>
<dbReference type="SUPFAM" id="SSF52091">
    <property type="entry name" value="SpoIIaa-like"/>
    <property type="match status" value="1"/>
</dbReference>
<sequence>MLGSDFGGGRPVDLGEAAMAEHEYVHGSGRWGAATAAAAIPAAPPPFTTDTYPGSDGRLVVVLRGELDFDTAPALRLALEEALGRSRTGLELDLQGVPFLDCSGLNVLLGMRDDARDRGKSMALGARSPAVARLLDLSGTASLFPSPR</sequence>
<dbReference type="InterPro" id="IPR003658">
    <property type="entry name" value="Anti-sigma_ant"/>
</dbReference>
<evidence type="ECO:0000313" key="4">
    <source>
        <dbReference type="EMBL" id="TLQ42294.1"/>
    </source>
</evidence>
<name>A0A5R9E1R7_9ACTN</name>
<evidence type="ECO:0000256" key="1">
    <source>
        <dbReference type="ARBA" id="ARBA00009013"/>
    </source>
</evidence>
<dbReference type="PANTHER" id="PTHR33495">
    <property type="entry name" value="ANTI-SIGMA FACTOR ANTAGONIST TM_1081-RELATED-RELATED"/>
    <property type="match status" value="1"/>
</dbReference>
<proteinExistence type="inferred from homology"/>
<reference evidence="4 5" key="1">
    <citation type="submission" date="2019-05" db="EMBL/GenBank/DDBJ databases">
        <title>Streptomyces marianii sp. nov., a novel marine actinomycete from southern coast of India.</title>
        <authorList>
            <person name="Iniyan A.M."/>
            <person name="Wink J."/>
            <person name="Ramprasad E."/>
            <person name="Ramana C.V."/>
            <person name="Bunk B."/>
            <person name="Sproer C."/>
            <person name="Joseph F.-J.R.S."/>
            <person name="Vincent S.G.P."/>
        </authorList>
    </citation>
    <scope>NUCLEOTIDE SEQUENCE [LARGE SCALE GENOMIC DNA]</scope>
    <source>
        <strain evidence="4 5">ICN19</strain>
    </source>
</reference>
<evidence type="ECO:0000259" key="3">
    <source>
        <dbReference type="PROSITE" id="PS50801"/>
    </source>
</evidence>
<dbReference type="Pfam" id="PF01740">
    <property type="entry name" value="STAS"/>
    <property type="match status" value="1"/>
</dbReference>
<dbReference type="PROSITE" id="PS50801">
    <property type="entry name" value="STAS"/>
    <property type="match status" value="1"/>
</dbReference>
<dbReference type="PANTHER" id="PTHR33495:SF2">
    <property type="entry name" value="ANTI-SIGMA FACTOR ANTAGONIST TM_1081-RELATED"/>
    <property type="match status" value="1"/>
</dbReference>
<gene>
    <name evidence="4" type="ORF">FEF34_02785</name>
</gene>
<dbReference type="OrthoDB" id="3296948at2"/>
<comment type="similarity">
    <text evidence="1 2">Belongs to the anti-sigma-factor antagonist family.</text>
</comment>
<dbReference type="NCBIfam" id="TIGR00377">
    <property type="entry name" value="ant_ant_sig"/>
    <property type="match status" value="1"/>
</dbReference>
<keyword evidence="5" id="KW-1185">Reference proteome</keyword>
<dbReference type="Gene3D" id="3.30.750.24">
    <property type="entry name" value="STAS domain"/>
    <property type="match status" value="1"/>
</dbReference>
<organism evidence="4 5">
    <name type="scientific">Streptomyces marianii</name>
    <dbReference type="NCBI Taxonomy" id="1817406"/>
    <lineage>
        <taxon>Bacteria</taxon>
        <taxon>Bacillati</taxon>
        <taxon>Actinomycetota</taxon>
        <taxon>Actinomycetes</taxon>
        <taxon>Kitasatosporales</taxon>
        <taxon>Streptomycetaceae</taxon>
        <taxon>Streptomyces</taxon>
    </lineage>
</organism>
<dbReference type="CDD" id="cd07043">
    <property type="entry name" value="STAS_anti-anti-sigma_factors"/>
    <property type="match status" value="1"/>
</dbReference>
<feature type="domain" description="STAS" evidence="3">
    <location>
        <begin position="56"/>
        <end position="148"/>
    </location>
</feature>
<dbReference type="AlphaFoldDB" id="A0A5R9E1R7"/>
<dbReference type="InterPro" id="IPR002645">
    <property type="entry name" value="STAS_dom"/>
</dbReference>